<dbReference type="KEGG" id="sbae:DSM104329_00708"/>
<feature type="signal peptide" evidence="2">
    <location>
        <begin position="1"/>
        <end position="23"/>
    </location>
</feature>
<dbReference type="AlphaFoldDB" id="A0A9E7BZB7"/>
<feature type="region of interest" description="Disordered" evidence="1">
    <location>
        <begin position="147"/>
        <end position="166"/>
    </location>
</feature>
<sequence>MRATFAVVAMALLAVVAVADARAAQPRVVAAYAYFHPAGGKLAKRMLGTVELVFRTSRRIGYTTSGQLEMGTSIGGQAAVAYTISRRDRCYGSAAVVERDGTISAAPGRNTPVALGWPVRVHIGSNVEWLDRRFVIGPERGTSRWGRALGCRPERRPSHQGAHQQS</sequence>
<dbReference type="Proteomes" id="UP001162834">
    <property type="component" value="Chromosome"/>
</dbReference>
<protein>
    <submittedName>
        <fullName evidence="3">Uncharacterized protein</fullName>
    </submittedName>
</protein>
<accession>A0A9E7BZB7</accession>
<dbReference type="EMBL" id="CP087164">
    <property type="protein sequence ID" value="UGS34332.1"/>
    <property type="molecule type" value="Genomic_DNA"/>
</dbReference>
<dbReference type="RefSeq" id="WP_259314015.1">
    <property type="nucleotide sequence ID" value="NZ_CP087164.1"/>
</dbReference>
<evidence type="ECO:0000256" key="1">
    <source>
        <dbReference type="SAM" id="MobiDB-lite"/>
    </source>
</evidence>
<feature type="chain" id="PRO_5039133151" evidence="2">
    <location>
        <begin position="24"/>
        <end position="166"/>
    </location>
</feature>
<evidence type="ECO:0000313" key="3">
    <source>
        <dbReference type="EMBL" id="UGS34332.1"/>
    </source>
</evidence>
<proteinExistence type="predicted"/>
<gene>
    <name evidence="3" type="ORF">DSM104329_00708</name>
</gene>
<keyword evidence="2" id="KW-0732">Signal</keyword>
<organism evidence="3 4">
    <name type="scientific">Capillimicrobium parvum</name>
    <dbReference type="NCBI Taxonomy" id="2884022"/>
    <lineage>
        <taxon>Bacteria</taxon>
        <taxon>Bacillati</taxon>
        <taxon>Actinomycetota</taxon>
        <taxon>Thermoleophilia</taxon>
        <taxon>Solirubrobacterales</taxon>
        <taxon>Capillimicrobiaceae</taxon>
        <taxon>Capillimicrobium</taxon>
    </lineage>
</organism>
<keyword evidence="4" id="KW-1185">Reference proteome</keyword>
<evidence type="ECO:0000256" key="2">
    <source>
        <dbReference type="SAM" id="SignalP"/>
    </source>
</evidence>
<reference evidence="3" key="1">
    <citation type="journal article" date="2022" name="Int. J. Syst. Evol. Microbiol.">
        <title>Pseudomonas aegrilactucae sp. nov. and Pseudomonas morbosilactucae sp. nov., pathogens causing bacterial rot of lettuce in Japan.</title>
        <authorList>
            <person name="Sawada H."/>
            <person name="Fujikawa T."/>
            <person name="Satou M."/>
        </authorList>
    </citation>
    <scope>NUCLEOTIDE SEQUENCE</scope>
    <source>
        <strain evidence="3">0166_1</strain>
    </source>
</reference>
<evidence type="ECO:0000313" key="4">
    <source>
        <dbReference type="Proteomes" id="UP001162834"/>
    </source>
</evidence>
<name>A0A9E7BZB7_9ACTN</name>